<dbReference type="Proteomes" id="UP001232063">
    <property type="component" value="Unassembled WGS sequence"/>
</dbReference>
<evidence type="ECO:0000313" key="5">
    <source>
        <dbReference type="Proteomes" id="UP001232063"/>
    </source>
</evidence>
<reference evidence="4" key="1">
    <citation type="submission" date="2023-05" db="EMBL/GenBank/DDBJ databases">
        <authorList>
            <person name="Zhang X."/>
        </authorList>
    </citation>
    <scope>NUCLEOTIDE SEQUENCE</scope>
    <source>
        <strain evidence="4">BD1B2-1</strain>
    </source>
</reference>
<dbReference type="PROSITE" id="PS50977">
    <property type="entry name" value="HTH_TETR_2"/>
    <property type="match status" value="1"/>
</dbReference>
<dbReference type="PRINTS" id="PR00455">
    <property type="entry name" value="HTHTETR"/>
</dbReference>
<dbReference type="Gene3D" id="1.10.357.10">
    <property type="entry name" value="Tetracycline Repressor, domain 2"/>
    <property type="match status" value="1"/>
</dbReference>
<dbReference type="SUPFAM" id="SSF46689">
    <property type="entry name" value="Homeodomain-like"/>
    <property type="match status" value="1"/>
</dbReference>
<dbReference type="PANTHER" id="PTHR30328:SF54">
    <property type="entry name" value="HTH-TYPE TRANSCRIPTIONAL REPRESSOR SCO4008"/>
    <property type="match status" value="1"/>
</dbReference>
<dbReference type="InterPro" id="IPR050109">
    <property type="entry name" value="HTH-type_TetR-like_transc_reg"/>
</dbReference>
<evidence type="ECO:0000256" key="2">
    <source>
        <dbReference type="PROSITE-ProRule" id="PRU00335"/>
    </source>
</evidence>
<accession>A0AAE3R1K9</accession>
<keyword evidence="5" id="KW-1185">Reference proteome</keyword>
<dbReference type="GO" id="GO:0003677">
    <property type="term" value="F:DNA binding"/>
    <property type="evidence" value="ECO:0007669"/>
    <property type="project" value="UniProtKB-UniRule"/>
</dbReference>
<comment type="caution">
    <text evidence="4">The sequence shown here is derived from an EMBL/GenBank/DDBJ whole genome shotgun (WGS) entry which is preliminary data.</text>
</comment>
<organism evidence="4 5">
    <name type="scientific">Xanthocytophaga agilis</name>
    <dbReference type="NCBI Taxonomy" id="3048010"/>
    <lineage>
        <taxon>Bacteria</taxon>
        <taxon>Pseudomonadati</taxon>
        <taxon>Bacteroidota</taxon>
        <taxon>Cytophagia</taxon>
        <taxon>Cytophagales</taxon>
        <taxon>Rhodocytophagaceae</taxon>
        <taxon>Xanthocytophaga</taxon>
    </lineage>
</organism>
<dbReference type="RefSeq" id="WP_314508746.1">
    <property type="nucleotide sequence ID" value="NZ_JASJOU010000001.1"/>
</dbReference>
<gene>
    <name evidence="4" type="ORF">QNI22_01055</name>
</gene>
<evidence type="ECO:0000256" key="1">
    <source>
        <dbReference type="ARBA" id="ARBA00023125"/>
    </source>
</evidence>
<evidence type="ECO:0000259" key="3">
    <source>
        <dbReference type="PROSITE" id="PS50977"/>
    </source>
</evidence>
<proteinExistence type="predicted"/>
<dbReference type="AlphaFoldDB" id="A0AAE3R1K9"/>
<dbReference type="Pfam" id="PF00440">
    <property type="entry name" value="TetR_N"/>
    <property type="match status" value="1"/>
</dbReference>
<dbReference type="InterPro" id="IPR036271">
    <property type="entry name" value="Tet_transcr_reg_TetR-rel_C_sf"/>
</dbReference>
<sequence length="203" mass="23725">MPEINKDTEAKIKEAAKRIFVQKGFDGARVRDIAEEAGVNIALMNYYFRSKEQLFEQIYTEVFTGFFNRILSILNEETPFEVKIWQLVDKYIDFLLENAMVPSFVLSELTRNDGQIFKKFNVSGVIQNAYFTKQLKDEIEKGNYRDIEPLQLIMTILGSMVFPFIAKPVVRYIGDLDEKGFQAFVMERKKIIPVMIMTYLRTK</sequence>
<feature type="domain" description="HTH tetR-type" evidence="3">
    <location>
        <begin position="6"/>
        <end position="66"/>
    </location>
</feature>
<dbReference type="SUPFAM" id="SSF48498">
    <property type="entry name" value="Tetracyclin repressor-like, C-terminal domain"/>
    <property type="match status" value="1"/>
</dbReference>
<dbReference type="PANTHER" id="PTHR30328">
    <property type="entry name" value="TRANSCRIPTIONAL REPRESSOR"/>
    <property type="match status" value="1"/>
</dbReference>
<keyword evidence="1 2" id="KW-0238">DNA-binding</keyword>
<dbReference type="InterPro" id="IPR009057">
    <property type="entry name" value="Homeodomain-like_sf"/>
</dbReference>
<dbReference type="EMBL" id="JASJOU010000001">
    <property type="protein sequence ID" value="MDJ1499208.1"/>
    <property type="molecule type" value="Genomic_DNA"/>
</dbReference>
<name>A0AAE3R1K9_9BACT</name>
<feature type="DNA-binding region" description="H-T-H motif" evidence="2">
    <location>
        <begin position="29"/>
        <end position="48"/>
    </location>
</feature>
<evidence type="ECO:0000313" key="4">
    <source>
        <dbReference type="EMBL" id="MDJ1499208.1"/>
    </source>
</evidence>
<dbReference type="InterPro" id="IPR001647">
    <property type="entry name" value="HTH_TetR"/>
</dbReference>
<protein>
    <submittedName>
        <fullName evidence="4">TetR family transcriptional regulator</fullName>
    </submittedName>
</protein>